<dbReference type="PANTHER" id="PTHR11461:SF211">
    <property type="entry name" value="GH10112P-RELATED"/>
    <property type="match status" value="1"/>
</dbReference>
<feature type="compositionally biased region" description="Low complexity" evidence="2">
    <location>
        <begin position="1"/>
        <end position="15"/>
    </location>
</feature>
<dbReference type="InterPro" id="IPR023796">
    <property type="entry name" value="Serpin_dom"/>
</dbReference>
<dbReference type="AlphaFoldDB" id="A0A6A6NH07"/>
<dbReference type="SUPFAM" id="SSF56574">
    <property type="entry name" value="Serpins"/>
    <property type="match status" value="1"/>
</dbReference>
<dbReference type="PANTHER" id="PTHR11461">
    <property type="entry name" value="SERINE PROTEASE INHIBITOR, SERPIN"/>
    <property type="match status" value="1"/>
</dbReference>
<protein>
    <recommendedName>
        <fullName evidence="3">Serpin domain-containing protein</fullName>
    </recommendedName>
</protein>
<name>A0A6A6NH07_HEVBR</name>
<dbReference type="InterPro" id="IPR036186">
    <property type="entry name" value="Serpin_sf"/>
</dbReference>
<reference evidence="4 5" key="1">
    <citation type="journal article" date="2020" name="Mol. Plant">
        <title>The Chromosome-Based Rubber Tree Genome Provides New Insights into Spurge Genome Evolution and Rubber Biosynthesis.</title>
        <authorList>
            <person name="Liu J."/>
            <person name="Shi C."/>
            <person name="Shi C.C."/>
            <person name="Li W."/>
            <person name="Zhang Q.J."/>
            <person name="Zhang Y."/>
            <person name="Li K."/>
            <person name="Lu H.F."/>
            <person name="Shi C."/>
            <person name="Zhu S.T."/>
            <person name="Xiao Z.Y."/>
            <person name="Nan H."/>
            <person name="Yue Y."/>
            <person name="Zhu X.G."/>
            <person name="Wu Y."/>
            <person name="Hong X.N."/>
            <person name="Fan G.Y."/>
            <person name="Tong Y."/>
            <person name="Zhang D."/>
            <person name="Mao C.L."/>
            <person name="Liu Y.L."/>
            <person name="Hao S.J."/>
            <person name="Liu W.Q."/>
            <person name="Lv M.Q."/>
            <person name="Zhang H.B."/>
            <person name="Liu Y."/>
            <person name="Hu-Tang G.R."/>
            <person name="Wang J.P."/>
            <person name="Wang J.H."/>
            <person name="Sun Y.H."/>
            <person name="Ni S.B."/>
            <person name="Chen W.B."/>
            <person name="Zhang X.C."/>
            <person name="Jiao Y.N."/>
            <person name="Eichler E.E."/>
            <person name="Li G.H."/>
            <person name="Liu X."/>
            <person name="Gao L.Z."/>
        </authorList>
    </citation>
    <scope>NUCLEOTIDE SEQUENCE [LARGE SCALE GENOMIC DNA]</scope>
    <source>
        <strain evidence="5">cv. GT1</strain>
        <tissue evidence="4">Leaf</tissue>
    </source>
</reference>
<comment type="similarity">
    <text evidence="1">Belongs to the serpin family.</text>
</comment>
<evidence type="ECO:0000313" key="4">
    <source>
        <dbReference type="EMBL" id="KAF2324424.1"/>
    </source>
</evidence>
<comment type="caution">
    <text evidence="4">The sequence shown here is derived from an EMBL/GenBank/DDBJ whole genome shotgun (WGS) entry which is preliminary data.</text>
</comment>
<evidence type="ECO:0000259" key="3">
    <source>
        <dbReference type="Pfam" id="PF00079"/>
    </source>
</evidence>
<evidence type="ECO:0000256" key="2">
    <source>
        <dbReference type="SAM" id="MobiDB-lite"/>
    </source>
</evidence>
<feature type="region of interest" description="Disordered" evidence="2">
    <location>
        <begin position="1"/>
        <end position="20"/>
    </location>
</feature>
<accession>A0A6A6NH07</accession>
<dbReference type="Gene3D" id="3.30.497.10">
    <property type="entry name" value="Antithrombin, subunit I, domain 2"/>
    <property type="match status" value="2"/>
</dbReference>
<evidence type="ECO:0000256" key="1">
    <source>
        <dbReference type="ARBA" id="ARBA00009500"/>
    </source>
</evidence>
<keyword evidence="5" id="KW-1185">Reference proteome</keyword>
<dbReference type="Pfam" id="PF00079">
    <property type="entry name" value="Serpin"/>
    <property type="match status" value="2"/>
</dbReference>
<dbReference type="InterPro" id="IPR000215">
    <property type="entry name" value="Serpin_fam"/>
</dbReference>
<sequence length="184" mass="20138">MPCCSKPKTSSSSTPNTMYQMDERGLSHNNVALGLSKSLLLSQPESSNVVFSPMLIELLLNLIAAGSKGTTLEQLLLLLKSETTKELCTFSNKLISTVFADASAEGGPRLLFANGVWIDKSLISMTSEVNAWAEKEMNGLIKEILASGSVDSTTRLILTNALYFKGDWKKNLMHRLQETMISTF</sequence>
<gene>
    <name evidence="4" type="ORF">GH714_013899</name>
</gene>
<proteinExistence type="inferred from homology"/>
<dbReference type="InterPro" id="IPR042178">
    <property type="entry name" value="Serpin_sf_1"/>
</dbReference>
<dbReference type="GO" id="GO:0005615">
    <property type="term" value="C:extracellular space"/>
    <property type="evidence" value="ECO:0007669"/>
    <property type="project" value="InterPro"/>
</dbReference>
<evidence type="ECO:0000313" key="5">
    <source>
        <dbReference type="Proteomes" id="UP000467840"/>
    </source>
</evidence>
<dbReference type="EMBL" id="JAAGAX010000001">
    <property type="protein sequence ID" value="KAF2324424.1"/>
    <property type="molecule type" value="Genomic_DNA"/>
</dbReference>
<feature type="domain" description="Serpin" evidence="3">
    <location>
        <begin position="28"/>
        <end position="122"/>
    </location>
</feature>
<dbReference type="Proteomes" id="UP000467840">
    <property type="component" value="Chromosome 5"/>
</dbReference>
<feature type="domain" description="Serpin" evidence="3">
    <location>
        <begin position="127"/>
        <end position="175"/>
    </location>
</feature>
<dbReference type="GO" id="GO:0004867">
    <property type="term" value="F:serine-type endopeptidase inhibitor activity"/>
    <property type="evidence" value="ECO:0007669"/>
    <property type="project" value="InterPro"/>
</dbReference>
<organism evidence="4 5">
    <name type="scientific">Hevea brasiliensis</name>
    <name type="common">Para rubber tree</name>
    <name type="synonym">Siphonia brasiliensis</name>
    <dbReference type="NCBI Taxonomy" id="3981"/>
    <lineage>
        <taxon>Eukaryota</taxon>
        <taxon>Viridiplantae</taxon>
        <taxon>Streptophyta</taxon>
        <taxon>Embryophyta</taxon>
        <taxon>Tracheophyta</taxon>
        <taxon>Spermatophyta</taxon>
        <taxon>Magnoliopsida</taxon>
        <taxon>eudicotyledons</taxon>
        <taxon>Gunneridae</taxon>
        <taxon>Pentapetalae</taxon>
        <taxon>rosids</taxon>
        <taxon>fabids</taxon>
        <taxon>Malpighiales</taxon>
        <taxon>Euphorbiaceae</taxon>
        <taxon>Crotonoideae</taxon>
        <taxon>Micrandreae</taxon>
        <taxon>Hevea</taxon>
    </lineage>
</organism>